<comment type="subcellular location">
    <subcellularLocation>
        <location evidence="7">Cytoplasm</location>
    </subcellularLocation>
</comment>
<dbReference type="AlphaFoldDB" id="B8E2E0"/>
<evidence type="ECO:0000313" key="10">
    <source>
        <dbReference type="EMBL" id="ACK42784.1"/>
    </source>
</evidence>
<evidence type="ECO:0000256" key="3">
    <source>
        <dbReference type="ARBA" id="ARBA00022801"/>
    </source>
</evidence>
<dbReference type="InterPro" id="IPR036416">
    <property type="entry name" value="Pept_tRNA_hydro_sf"/>
</dbReference>
<keyword evidence="11" id="KW-1185">Reference proteome</keyword>
<comment type="subunit">
    <text evidence="7">Monomer.</text>
</comment>
<dbReference type="Proteomes" id="UP000007719">
    <property type="component" value="Chromosome"/>
</dbReference>
<dbReference type="CDD" id="cd00462">
    <property type="entry name" value="PTH"/>
    <property type="match status" value="1"/>
</dbReference>
<dbReference type="SUPFAM" id="SSF53178">
    <property type="entry name" value="Peptidyl-tRNA hydrolase-like"/>
    <property type="match status" value="1"/>
</dbReference>
<feature type="binding site" evidence="7">
    <location>
        <position position="114"/>
    </location>
    <ligand>
        <name>tRNA</name>
        <dbReference type="ChEBI" id="CHEBI:17843"/>
    </ligand>
</feature>
<gene>
    <name evidence="7" type="primary">pth</name>
    <name evidence="10" type="ordered locus">Dtur_1510</name>
</gene>
<dbReference type="GO" id="GO:0005737">
    <property type="term" value="C:cytoplasm"/>
    <property type="evidence" value="ECO:0007669"/>
    <property type="project" value="UniProtKB-SubCell"/>
</dbReference>
<dbReference type="EMBL" id="CP001251">
    <property type="protein sequence ID" value="ACK42784.1"/>
    <property type="molecule type" value="Genomic_DNA"/>
</dbReference>
<keyword evidence="4 7" id="KW-0694">RNA-binding</keyword>
<accession>B8E2E0</accession>
<proteinExistence type="inferred from homology"/>
<dbReference type="HOGENOM" id="CLU_062456_4_1_0"/>
<feature type="binding site" evidence="7">
    <location>
        <position position="16"/>
    </location>
    <ligand>
        <name>tRNA</name>
        <dbReference type="ChEBI" id="CHEBI:17843"/>
    </ligand>
</feature>
<comment type="catalytic activity">
    <reaction evidence="7 8">
        <text>an N-acyl-L-alpha-aminoacyl-tRNA + H2O = an N-acyl-L-amino acid + a tRNA + H(+)</text>
        <dbReference type="Rhea" id="RHEA:54448"/>
        <dbReference type="Rhea" id="RHEA-COMP:10123"/>
        <dbReference type="Rhea" id="RHEA-COMP:13883"/>
        <dbReference type="ChEBI" id="CHEBI:15377"/>
        <dbReference type="ChEBI" id="CHEBI:15378"/>
        <dbReference type="ChEBI" id="CHEBI:59874"/>
        <dbReference type="ChEBI" id="CHEBI:78442"/>
        <dbReference type="ChEBI" id="CHEBI:138191"/>
        <dbReference type="EC" id="3.1.1.29"/>
    </reaction>
</comment>
<dbReference type="HAMAP" id="MF_00083">
    <property type="entry name" value="Pept_tRNA_hydro_bact"/>
    <property type="match status" value="1"/>
</dbReference>
<dbReference type="FunFam" id="3.40.50.1470:FF:000001">
    <property type="entry name" value="Peptidyl-tRNA hydrolase"/>
    <property type="match status" value="1"/>
</dbReference>
<evidence type="ECO:0000313" key="11">
    <source>
        <dbReference type="Proteomes" id="UP000007719"/>
    </source>
</evidence>
<evidence type="ECO:0000256" key="6">
    <source>
        <dbReference type="ARBA" id="ARBA00050038"/>
    </source>
</evidence>
<feature type="site" description="Discriminates between blocked and unblocked aminoacyl-tRNA" evidence="7">
    <location>
        <position position="11"/>
    </location>
</feature>
<dbReference type="KEGG" id="dtu:Dtur_1510"/>
<comment type="similarity">
    <text evidence="5 7 9">Belongs to the PTH family.</text>
</comment>
<feature type="binding site" evidence="7">
    <location>
        <position position="66"/>
    </location>
    <ligand>
        <name>tRNA</name>
        <dbReference type="ChEBI" id="CHEBI:17843"/>
    </ligand>
</feature>
<evidence type="ECO:0000256" key="8">
    <source>
        <dbReference type="RuleBase" id="RU000673"/>
    </source>
</evidence>
<dbReference type="Pfam" id="PF01195">
    <property type="entry name" value="Pept_tRNA_hydro"/>
    <property type="match status" value="1"/>
</dbReference>
<dbReference type="PATRIC" id="fig|515635.4.peg.1559"/>
<feature type="binding site" evidence="7">
    <location>
        <position position="68"/>
    </location>
    <ligand>
        <name>tRNA</name>
        <dbReference type="ChEBI" id="CHEBI:17843"/>
    </ligand>
</feature>
<dbReference type="Gene3D" id="3.40.50.1470">
    <property type="entry name" value="Peptidyl-tRNA hydrolase"/>
    <property type="match status" value="1"/>
</dbReference>
<dbReference type="GO" id="GO:0000049">
    <property type="term" value="F:tRNA binding"/>
    <property type="evidence" value="ECO:0007669"/>
    <property type="project" value="UniProtKB-UniRule"/>
</dbReference>
<dbReference type="EnsemblBacteria" id="ACK42784">
    <property type="protein sequence ID" value="ACK42784"/>
    <property type="gene ID" value="Dtur_1510"/>
</dbReference>
<dbReference type="InterPro" id="IPR018171">
    <property type="entry name" value="Pept_tRNA_hydro_CS"/>
</dbReference>
<evidence type="ECO:0000256" key="1">
    <source>
        <dbReference type="ARBA" id="ARBA00013260"/>
    </source>
</evidence>
<dbReference type="InterPro" id="IPR001328">
    <property type="entry name" value="Pept_tRNA_hydro"/>
</dbReference>
<evidence type="ECO:0000256" key="2">
    <source>
        <dbReference type="ARBA" id="ARBA00022555"/>
    </source>
</evidence>
<dbReference type="PROSITE" id="PS01195">
    <property type="entry name" value="PEPT_TRNA_HYDROL_1"/>
    <property type="match status" value="1"/>
</dbReference>
<evidence type="ECO:0000256" key="9">
    <source>
        <dbReference type="RuleBase" id="RU004320"/>
    </source>
</evidence>
<name>B8E2E0_DICTD</name>
<dbReference type="STRING" id="515635.Dtur_1510"/>
<dbReference type="PANTHER" id="PTHR17224">
    <property type="entry name" value="PEPTIDYL-TRNA HYDROLASE"/>
    <property type="match status" value="1"/>
</dbReference>
<evidence type="ECO:0000256" key="4">
    <source>
        <dbReference type="ARBA" id="ARBA00022884"/>
    </source>
</evidence>
<keyword evidence="7" id="KW-0963">Cytoplasm</keyword>
<feature type="active site" description="Proton acceptor" evidence="7">
    <location>
        <position position="21"/>
    </location>
</feature>
<dbReference type="eggNOG" id="COG0193">
    <property type="taxonomic scope" value="Bacteria"/>
</dbReference>
<keyword evidence="3 7" id="KW-0378">Hydrolase</keyword>
<comment type="function">
    <text evidence="7">Hydrolyzes ribosome-free peptidyl-tRNAs (with 1 or more amino acids incorporated), which drop off the ribosome during protein synthesis, or as a result of ribosome stalling.</text>
</comment>
<dbReference type="RefSeq" id="WP_012583861.1">
    <property type="nucleotide sequence ID" value="NC_011661.1"/>
</dbReference>
<evidence type="ECO:0000256" key="5">
    <source>
        <dbReference type="ARBA" id="ARBA00038063"/>
    </source>
</evidence>
<dbReference type="GO" id="GO:0006515">
    <property type="term" value="P:protein quality control for misfolded or incompletely synthesized proteins"/>
    <property type="evidence" value="ECO:0007669"/>
    <property type="project" value="UniProtKB-UniRule"/>
</dbReference>
<sequence length="193" mass="22235">MERLGIIGLGNPGYEYANTRHNVGFMVVDYLQNFYKFPSYQKTNFNLLTFGKISNTKVYLVKPQTYMNLSGIGVKEFIEKFAFAPEELLVIHDDLDLPIGTIRIKFNGKDGGHNGIKSIIKEINTSNFYRLRIGIGKPQDKNQIVEYVLGKFNEDELKTIEKILQSSHQIIETIIKEGWDKAQNLYNRKCLFC</sequence>
<dbReference type="GO" id="GO:0072344">
    <property type="term" value="P:rescue of stalled ribosome"/>
    <property type="evidence" value="ECO:0007669"/>
    <property type="project" value="UniProtKB-UniRule"/>
</dbReference>
<reference evidence="11" key="1">
    <citation type="journal article" date="2016" name="Front. Microbiol.">
        <title>The complete genome sequence of hyperthermophile Dictyoglomus turgidum DSM 6724 reveals a specialized carbohydrate fermentor.</title>
        <authorList>
            <person name="Brumm P.J."/>
            <person name="Gowda K."/>
            <person name="Robb F.T."/>
            <person name="Mead D.A."/>
        </authorList>
    </citation>
    <scope>NUCLEOTIDE SEQUENCE [LARGE SCALE GENOMIC DNA]</scope>
    <source>
        <strain evidence="11">DSM 6724 / Z-1310</strain>
    </source>
</reference>
<feature type="site" description="Stabilizes the basic form of H active site to accept a proton" evidence="7">
    <location>
        <position position="93"/>
    </location>
</feature>
<dbReference type="FunCoup" id="B8E2E0">
    <property type="interactions" value="350"/>
</dbReference>
<dbReference type="OrthoDB" id="9800507at2"/>
<protein>
    <recommendedName>
        <fullName evidence="6 7">Peptidyl-tRNA hydrolase</fullName>
        <shortName evidence="7">Pth</shortName>
        <ecNumber evidence="1 7">3.1.1.29</ecNumber>
    </recommendedName>
</protein>
<organism evidence="10 11">
    <name type="scientific">Dictyoglomus turgidum (strain DSM 6724 / Z-1310)</name>
    <dbReference type="NCBI Taxonomy" id="515635"/>
    <lineage>
        <taxon>Bacteria</taxon>
        <taxon>Pseudomonadati</taxon>
        <taxon>Dictyoglomota</taxon>
        <taxon>Dictyoglomia</taxon>
        <taxon>Dictyoglomales</taxon>
        <taxon>Dictyoglomaceae</taxon>
        <taxon>Dictyoglomus</taxon>
    </lineage>
</organism>
<dbReference type="PANTHER" id="PTHR17224:SF1">
    <property type="entry name" value="PEPTIDYL-TRNA HYDROLASE"/>
    <property type="match status" value="1"/>
</dbReference>
<evidence type="ECO:0000256" key="7">
    <source>
        <dbReference type="HAMAP-Rule" id="MF_00083"/>
    </source>
</evidence>
<dbReference type="NCBIfam" id="TIGR00447">
    <property type="entry name" value="pth"/>
    <property type="match status" value="1"/>
</dbReference>
<dbReference type="InParanoid" id="B8E2E0"/>
<keyword evidence="2 7" id="KW-0820">tRNA-binding</keyword>
<comment type="function">
    <text evidence="7">Catalyzes the release of premature peptidyl moieties from peptidyl-tRNA molecules trapped in stalled 50S ribosomal subunits, and thus maintains levels of free tRNAs and 50S ribosomes.</text>
</comment>
<dbReference type="EC" id="3.1.1.29" evidence="1 7"/>
<dbReference type="GO" id="GO:0004045">
    <property type="term" value="F:peptidyl-tRNA hydrolase activity"/>
    <property type="evidence" value="ECO:0000318"/>
    <property type="project" value="GO_Central"/>
</dbReference>